<sequence>MNGKYAILLSLLLLAQLLLPGCQASSPSPVTSSGASAIPVPEDDGNAGSLTLGILYPMAHPYYEMITTHMEESARQHRVRLIVKAPAELNLEQQLLMMENMIRQKVDAIAISPIDSEQLAPVIDKAVQQGIPVICFEADVPLSKRASYIGSDAYQEGRLMGEMINRQLKGKGMIMIQGGLEHSVREQTRLDGMLAFLKANTRVQILEVRYHNGQSELALAELETMIDDHPHFDALVTLDIISSSTSILVWKAQGLKRFAFSYGLTPEVKEALINGQIHAVISENEEQLGERIIGTLLQAAAGTAIPDWINSRFQEVTGQDLDGST</sequence>
<protein>
    <submittedName>
        <fullName evidence="1">Sugar ABC transporter substrate-binding protein</fullName>
    </submittedName>
</protein>
<dbReference type="Proteomes" id="UP001631969">
    <property type="component" value="Unassembled WGS sequence"/>
</dbReference>
<name>A0ACC7P267_9BACL</name>
<comment type="caution">
    <text evidence="1">The sequence shown here is derived from an EMBL/GenBank/DDBJ whole genome shotgun (WGS) entry which is preliminary data.</text>
</comment>
<proteinExistence type="predicted"/>
<reference evidence="1" key="1">
    <citation type="submission" date="2024-12" db="EMBL/GenBank/DDBJ databases">
        <authorList>
            <person name="Wu N."/>
        </authorList>
    </citation>
    <scope>NUCLEOTIDE SEQUENCE</scope>
    <source>
        <strain evidence="1">P15</strain>
    </source>
</reference>
<evidence type="ECO:0000313" key="2">
    <source>
        <dbReference type="Proteomes" id="UP001631969"/>
    </source>
</evidence>
<evidence type="ECO:0000313" key="1">
    <source>
        <dbReference type="EMBL" id="MFM9331058.1"/>
    </source>
</evidence>
<accession>A0ACC7P267</accession>
<gene>
    <name evidence="1" type="ORF">ACI1P1_22450</name>
</gene>
<organism evidence="1 2">
    <name type="scientific">Paenibacillus mesotrionivorans</name>
    <dbReference type="NCBI Taxonomy" id="3160968"/>
    <lineage>
        <taxon>Bacteria</taxon>
        <taxon>Bacillati</taxon>
        <taxon>Bacillota</taxon>
        <taxon>Bacilli</taxon>
        <taxon>Bacillales</taxon>
        <taxon>Paenibacillaceae</taxon>
        <taxon>Paenibacillus</taxon>
    </lineage>
</organism>
<dbReference type="EMBL" id="JBJURJ010000016">
    <property type="protein sequence ID" value="MFM9331058.1"/>
    <property type="molecule type" value="Genomic_DNA"/>
</dbReference>
<keyword evidence="2" id="KW-1185">Reference proteome</keyword>